<dbReference type="STRING" id="1111077.M1W907"/>
<dbReference type="HOGENOM" id="CLU_046152_0_0_1"/>
<dbReference type="AlphaFoldDB" id="M1W907"/>
<feature type="domain" description="2EXR" evidence="1">
    <location>
        <begin position="31"/>
        <end position="134"/>
    </location>
</feature>
<name>M1W907_CLAP2</name>
<evidence type="ECO:0000313" key="3">
    <source>
        <dbReference type="Proteomes" id="UP000016801"/>
    </source>
</evidence>
<gene>
    <name evidence="2" type="ORF">CPUR_03390</name>
</gene>
<dbReference type="VEuPathDB" id="FungiDB:CPUR_03390"/>
<dbReference type="EMBL" id="CAGA01000015">
    <property type="protein sequence ID" value="CCE29543.1"/>
    <property type="molecule type" value="Genomic_DNA"/>
</dbReference>
<reference evidence="2 3" key="1">
    <citation type="journal article" date="2013" name="PLoS Genet.">
        <title>Plant-symbiotic fungi as chemical engineers: Multi-genome analysis of the Clavicipitaceae reveals dynamics of alkaloid loci.</title>
        <authorList>
            <person name="Schardl C.L."/>
            <person name="Young C.A."/>
            <person name="Hesse U."/>
            <person name="Amyotte S.G."/>
            <person name="Andreeva K."/>
            <person name="Calie P.J."/>
            <person name="Fleetwood D.J."/>
            <person name="Haws D.C."/>
            <person name="Moore N."/>
            <person name="Oeser B."/>
            <person name="Panaccione D.G."/>
            <person name="Schweri K.K."/>
            <person name="Voisey C.R."/>
            <person name="Farman M.L."/>
            <person name="Jaromczyk J.W."/>
            <person name="Roe B.A."/>
            <person name="O'Sullivan D.M."/>
            <person name="Scott B."/>
            <person name="Tudzynski P."/>
            <person name="An Z."/>
            <person name="Arnaoudova E.G."/>
            <person name="Bullock C.T."/>
            <person name="Charlton N.D."/>
            <person name="Chen L."/>
            <person name="Cox M."/>
            <person name="Dinkins R.D."/>
            <person name="Florea S."/>
            <person name="Glenn A.E."/>
            <person name="Gordon A."/>
            <person name="Gueldener U."/>
            <person name="Harris D.R."/>
            <person name="Hollin W."/>
            <person name="Jaromczyk J."/>
            <person name="Johnson R.D."/>
            <person name="Khan A.K."/>
            <person name="Leistner E."/>
            <person name="Leuchtmann A."/>
            <person name="Li C."/>
            <person name="Liu J."/>
            <person name="Liu J."/>
            <person name="Liu M."/>
            <person name="Mace W."/>
            <person name="Machado C."/>
            <person name="Nagabhyru P."/>
            <person name="Pan J."/>
            <person name="Schmid J."/>
            <person name="Sugawara K."/>
            <person name="Steiner U."/>
            <person name="Takach J.E."/>
            <person name="Tanaka E."/>
            <person name="Webb J.S."/>
            <person name="Wilson E.V."/>
            <person name="Wiseman J.L."/>
            <person name="Yoshida R."/>
            <person name="Zeng Z."/>
        </authorList>
    </citation>
    <scope>NUCLEOTIDE SEQUENCE [LARGE SCALE GENOMIC DNA]</scope>
    <source>
        <strain evidence="2 3">20.1</strain>
    </source>
</reference>
<comment type="caution">
    <text evidence="2">The sequence shown here is derived from an EMBL/GenBank/DDBJ whole genome shotgun (WGS) entry which is preliminary data.</text>
</comment>
<organism evidence="2 3">
    <name type="scientific">Claviceps purpurea (strain 20.1)</name>
    <name type="common">Ergot fungus</name>
    <name type="synonym">Sphacelia segetum</name>
    <dbReference type="NCBI Taxonomy" id="1111077"/>
    <lineage>
        <taxon>Eukaryota</taxon>
        <taxon>Fungi</taxon>
        <taxon>Dikarya</taxon>
        <taxon>Ascomycota</taxon>
        <taxon>Pezizomycotina</taxon>
        <taxon>Sordariomycetes</taxon>
        <taxon>Hypocreomycetidae</taxon>
        <taxon>Hypocreales</taxon>
        <taxon>Clavicipitaceae</taxon>
        <taxon>Claviceps</taxon>
    </lineage>
</organism>
<dbReference type="Proteomes" id="UP000016801">
    <property type="component" value="Unassembled WGS sequence"/>
</dbReference>
<keyword evidence="3" id="KW-1185">Reference proteome</keyword>
<dbReference type="OrthoDB" id="3501032at2759"/>
<accession>M1W907</accession>
<dbReference type="Pfam" id="PF20150">
    <property type="entry name" value="2EXR"/>
    <property type="match status" value="1"/>
</dbReference>
<proteinExistence type="predicted"/>
<evidence type="ECO:0000259" key="1">
    <source>
        <dbReference type="Pfam" id="PF20150"/>
    </source>
</evidence>
<dbReference type="InterPro" id="IPR045518">
    <property type="entry name" value="2EXR"/>
</dbReference>
<evidence type="ECO:0000313" key="2">
    <source>
        <dbReference type="EMBL" id="CCE29543.1"/>
    </source>
</evidence>
<sequence length="295" mass="33958">MVMVMVHGHDEQMVGDGTTNASNESATRGAFSRFMQLPPELRRHIWYFYCPDLSAKARVLEFTLKESDAPTTPSDHFSLKTDPTLASQTRSLRAMLSTHRESRSIAVRIFPDELALDMGSRRAIVRFRKESDVVFLMAFVLDVNYVPFASQVQNLAVGHVHTYCAEDIYYDRCLFGLVSMIKATYPNLKRLYSQWPVIAWPTDKFGEWCVTEYVHKYVEENYGRETDPEEYTNSRNNNLARSVFPRVCSLDELEEAGLEVRSMVKFESDDSNGRYHRVCDLYRDALLAKALDDDT</sequence>
<protein>
    <recommendedName>
        <fullName evidence="1">2EXR domain-containing protein</fullName>
    </recommendedName>
</protein>